<dbReference type="Gene3D" id="2.150.10.10">
    <property type="entry name" value="Serralysin-like metalloprotease, C-terminal"/>
    <property type="match status" value="1"/>
</dbReference>
<evidence type="ECO:0000259" key="3">
    <source>
        <dbReference type="Pfam" id="PF05662"/>
    </source>
</evidence>
<protein>
    <recommendedName>
        <fullName evidence="6">Adhesin</fullName>
    </recommendedName>
</protein>
<dbReference type="EMBL" id="JAJGQJ010000165">
    <property type="protein sequence ID" value="MCC4622727.1"/>
    <property type="molecule type" value="Genomic_DNA"/>
</dbReference>
<evidence type="ECO:0000256" key="1">
    <source>
        <dbReference type="SAM" id="SignalP"/>
    </source>
</evidence>
<organism evidence="4 5">
    <name type="scientific">Xanthomonas cassavae CFBP 4642</name>
    <dbReference type="NCBI Taxonomy" id="1219375"/>
    <lineage>
        <taxon>Bacteria</taxon>
        <taxon>Pseudomonadati</taxon>
        <taxon>Pseudomonadota</taxon>
        <taxon>Gammaproteobacteria</taxon>
        <taxon>Lysobacterales</taxon>
        <taxon>Lysobacteraceae</taxon>
        <taxon>Xanthomonas</taxon>
    </lineage>
</organism>
<sequence>MDRSTVNLIRNRNLKPWVIAINCACKSMMLLPISCAFLYSGNVAAQAYNVGGNYIAIGHNAVTGGGGSIAIGGDVNSADATSASGASSVAVGYGARSSAARSVAVGWASSDLNAGDVALGNESVTSTVTTVSALTIAGNTYSFAGASPLSAVSVGASGSEREIQNIAAGRIIANSTDAVNGSQLYGAISEITKV</sequence>
<gene>
    <name evidence="4" type="ORF">LL965_22840</name>
</gene>
<dbReference type="Gene3D" id="1.20.5.170">
    <property type="match status" value="1"/>
</dbReference>
<dbReference type="InterPro" id="IPR011049">
    <property type="entry name" value="Serralysin-like_metalloprot_C"/>
</dbReference>
<dbReference type="SUPFAM" id="SSF101967">
    <property type="entry name" value="Adhesin YadA, collagen-binding domain"/>
    <property type="match status" value="1"/>
</dbReference>
<keyword evidence="5" id="KW-1185">Reference proteome</keyword>
<feature type="signal peptide" evidence="1">
    <location>
        <begin position="1"/>
        <end position="45"/>
    </location>
</feature>
<evidence type="ECO:0000313" key="4">
    <source>
        <dbReference type="EMBL" id="MCC4622727.1"/>
    </source>
</evidence>
<evidence type="ECO:0008006" key="6">
    <source>
        <dbReference type="Google" id="ProtNLM"/>
    </source>
</evidence>
<dbReference type="Pfam" id="PF05658">
    <property type="entry name" value="YadA_head"/>
    <property type="match status" value="2"/>
</dbReference>
<comment type="caution">
    <text evidence="4">The sequence shown here is derived from an EMBL/GenBank/DDBJ whole genome shotgun (WGS) entry which is preliminary data.</text>
</comment>
<dbReference type="InterPro" id="IPR008635">
    <property type="entry name" value="Coiled_stalk_dom"/>
</dbReference>
<proteinExistence type="predicted"/>
<feature type="domain" description="Trimeric autotransporter adhesin YadA-like head" evidence="2">
    <location>
        <begin position="55"/>
        <end position="73"/>
    </location>
</feature>
<dbReference type="Proteomes" id="UP001199206">
    <property type="component" value="Unassembled WGS sequence"/>
</dbReference>
<feature type="chain" id="PRO_5046310524" description="Adhesin" evidence="1">
    <location>
        <begin position="46"/>
        <end position="194"/>
    </location>
</feature>
<keyword evidence="1" id="KW-0732">Signal</keyword>
<evidence type="ECO:0000313" key="5">
    <source>
        <dbReference type="Proteomes" id="UP001199206"/>
    </source>
</evidence>
<accession>A0ABS8HKR3</accession>
<name>A0ABS8HKR3_9XANT</name>
<feature type="domain" description="Trimeric autotransporter adhesin YadA-like head" evidence="2">
    <location>
        <begin position="83"/>
        <end position="108"/>
    </location>
</feature>
<dbReference type="InterPro" id="IPR008640">
    <property type="entry name" value="Adhesin_Head_dom"/>
</dbReference>
<evidence type="ECO:0000259" key="2">
    <source>
        <dbReference type="Pfam" id="PF05658"/>
    </source>
</evidence>
<dbReference type="RefSeq" id="WP_084624846.1">
    <property type="nucleotide sequence ID" value="NZ_CAWLZN010000001.1"/>
</dbReference>
<reference evidence="4 5" key="1">
    <citation type="submission" date="2021-10" db="EMBL/GenBank/DDBJ databases">
        <title>Genome sequencing of Xanthomonas strains from NCPPB.</title>
        <authorList>
            <person name="Hussein R."/>
            <person name="Harrison J."/>
            <person name="Studholme D.J."/>
            <person name="Vicente J."/>
            <person name="Grant M."/>
        </authorList>
    </citation>
    <scope>NUCLEOTIDE SEQUENCE [LARGE SCALE GENOMIC DNA]</scope>
    <source>
        <strain evidence="4 5">NCPPB 101</strain>
    </source>
</reference>
<feature type="domain" description="Trimeric autotransporter adhesin YadA-like stalk" evidence="3">
    <location>
        <begin position="163"/>
        <end position="192"/>
    </location>
</feature>
<dbReference type="Pfam" id="PF05662">
    <property type="entry name" value="YadA_stalk"/>
    <property type="match status" value="1"/>
</dbReference>